<dbReference type="GO" id="GO:0008270">
    <property type="term" value="F:zinc ion binding"/>
    <property type="evidence" value="ECO:0007669"/>
    <property type="project" value="UniProtKB-KW"/>
</dbReference>
<evidence type="ECO:0000256" key="3">
    <source>
        <dbReference type="ARBA" id="ARBA00022771"/>
    </source>
</evidence>
<feature type="region of interest" description="Disordered" evidence="8">
    <location>
        <begin position="39"/>
        <end position="58"/>
    </location>
</feature>
<protein>
    <submittedName>
        <fullName evidence="11">Polyhomeotic-proximal chromatin protein</fullName>
    </submittedName>
</protein>
<dbReference type="Pfam" id="PF00536">
    <property type="entry name" value="SAM_1"/>
    <property type="match status" value="1"/>
</dbReference>
<feature type="compositionally biased region" description="Basic and acidic residues" evidence="8">
    <location>
        <begin position="173"/>
        <end position="189"/>
    </location>
</feature>
<evidence type="ECO:0000259" key="9">
    <source>
        <dbReference type="PROSITE" id="PS50105"/>
    </source>
</evidence>
<dbReference type="CDD" id="cd09577">
    <property type="entry name" value="SAM_Ph1_2_3"/>
    <property type="match status" value="1"/>
</dbReference>
<keyword evidence="2" id="KW-0479">Metal-binding</keyword>
<feature type="domain" description="FCS-type" evidence="10">
    <location>
        <begin position="216"/>
        <end position="249"/>
    </location>
</feature>
<dbReference type="InterPro" id="IPR013761">
    <property type="entry name" value="SAM/pointed_sf"/>
</dbReference>
<reference evidence="11" key="1">
    <citation type="submission" date="2021-05" db="EMBL/GenBank/DDBJ databases">
        <authorList>
            <person name="Alioto T."/>
            <person name="Alioto T."/>
            <person name="Gomez Garrido J."/>
        </authorList>
    </citation>
    <scope>NUCLEOTIDE SEQUENCE</scope>
</reference>
<feature type="compositionally biased region" description="Low complexity" evidence="8">
    <location>
        <begin position="263"/>
        <end position="288"/>
    </location>
</feature>
<dbReference type="InterPro" id="IPR038603">
    <property type="entry name" value="Znf_FCS_sf"/>
</dbReference>
<feature type="domain" description="SAM" evidence="9">
    <location>
        <begin position="347"/>
        <end position="411"/>
    </location>
</feature>
<dbReference type="SUPFAM" id="SSF47769">
    <property type="entry name" value="SAM/Pointed domain"/>
    <property type="match status" value="1"/>
</dbReference>
<keyword evidence="3 7" id="KW-0863">Zinc-finger</keyword>
<dbReference type="SMART" id="SM00454">
    <property type="entry name" value="SAM"/>
    <property type="match status" value="1"/>
</dbReference>
<keyword evidence="4" id="KW-0862">Zinc</keyword>
<comment type="subcellular location">
    <subcellularLocation>
        <location evidence="1">Nucleus</location>
    </subcellularLocation>
</comment>
<dbReference type="GO" id="GO:0003677">
    <property type="term" value="F:DNA binding"/>
    <property type="evidence" value="ECO:0007669"/>
    <property type="project" value="UniProtKB-KW"/>
</dbReference>
<name>A0A8D8BE92_CULPI</name>
<accession>A0A8D8BE92</accession>
<dbReference type="PROSITE" id="PS51024">
    <property type="entry name" value="ZF_FCS"/>
    <property type="match status" value="1"/>
</dbReference>
<dbReference type="PROSITE" id="PS50105">
    <property type="entry name" value="SAM_DOMAIN"/>
    <property type="match status" value="1"/>
</dbReference>
<feature type="region of interest" description="Disordered" evidence="8">
    <location>
        <begin position="63"/>
        <end position="136"/>
    </location>
</feature>
<evidence type="ECO:0000256" key="8">
    <source>
        <dbReference type="SAM" id="MobiDB-lite"/>
    </source>
</evidence>
<keyword evidence="5" id="KW-0238">DNA-binding</keyword>
<feature type="compositionally biased region" description="Polar residues" evidence="8">
    <location>
        <begin position="207"/>
        <end position="218"/>
    </location>
</feature>
<dbReference type="Gene3D" id="1.10.150.50">
    <property type="entry name" value="Transcription Factor, Ets-1"/>
    <property type="match status" value="1"/>
</dbReference>
<evidence type="ECO:0000256" key="7">
    <source>
        <dbReference type="PROSITE-ProRule" id="PRU00367"/>
    </source>
</evidence>
<dbReference type="PANTHER" id="PTHR12247">
    <property type="entry name" value="POLYCOMB GROUP PROTEIN"/>
    <property type="match status" value="1"/>
</dbReference>
<organism evidence="11">
    <name type="scientific">Culex pipiens</name>
    <name type="common">House mosquito</name>
    <dbReference type="NCBI Taxonomy" id="7175"/>
    <lineage>
        <taxon>Eukaryota</taxon>
        <taxon>Metazoa</taxon>
        <taxon>Ecdysozoa</taxon>
        <taxon>Arthropoda</taxon>
        <taxon>Hexapoda</taxon>
        <taxon>Insecta</taxon>
        <taxon>Pterygota</taxon>
        <taxon>Neoptera</taxon>
        <taxon>Endopterygota</taxon>
        <taxon>Diptera</taxon>
        <taxon>Nematocera</taxon>
        <taxon>Culicoidea</taxon>
        <taxon>Culicidae</taxon>
        <taxon>Culicinae</taxon>
        <taxon>Culicini</taxon>
        <taxon>Culex</taxon>
        <taxon>Culex</taxon>
    </lineage>
</organism>
<dbReference type="AlphaFoldDB" id="A0A8D8BE92"/>
<dbReference type="InterPro" id="IPR012313">
    <property type="entry name" value="Znf_FCS"/>
</dbReference>
<evidence type="ECO:0000256" key="6">
    <source>
        <dbReference type="ARBA" id="ARBA00023242"/>
    </source>
</evidence>
<dbReference type="GO" id="GO:0042393">
    <property type="term" value="F:histone binding"/>
    <property type="evidence" value="ECO:0007669"/>
    <property type="project" value="TreeGrafter"/>
</dbReference>
<feature type="region of interest" description="Disordered" evidence="8">
    <location>
        <begin position="163"/>
        <end position="222"/>
    </location>
</feature>
<dbReference type="PANTHER" id="PTHR12247:SF138">
    <property type="entry name" value="POLYHOMEOTIC DISTAL, ISOFORM A-RELATED"/>
    <property type="match status" value="1"/>
</dbReference>
<sequence>MDTSSPASATAAAAAAATLAGLASSIPASLAPTTSIPAPTSAPSITGPPAAVADESAGGAAVVSTTTSTANSSTTTPALPTIASSANSTTTTTTPPTSANGTMTSASVVAASSPAPTTVTSNNSLPPASKAGLPTADKGGLPKAMIKPNVLTHVIDGFVIQEAPDPFPVQRQRYPERDSGDEPPKKRNTTESNSPISPSHHHNQQSGNLQPPQNSSSGGPDMGNCEICGKPELRAKMKRKRFCSVDCARAAKQNSTDQVSSPAHNGTASATAAGNGESVTTTSSSTVVNPVAPSNIKLERMESMDTTPSAPAQFAAVTPAMDAGSATVAATPQAAAAAEDTPVIMKWTVHEVCDFIKNLPGCSDYAEDFLIQEIDGQALLLLKENHLVNAMGMKLGPALKIVAKVQGLVASTAPEGQQMQ</sequence>
<evidence type="ECO:0000256" key="1">
    <source>
        <dbReference type="ARBA" id="ARBA00004123"/>
    </source>
</evidence>
<dbReference type="Gene3D" id="3.30.60.160">
    <property type="match status" value="1"/>
</dbReference>
<evidence type="ECO:0000259" key="10">
    <source>
        <dbReference type="PROSITE" id="PS51024"/>
    </source>
</evidence>
<evidence type="ECO:0000256" key="2">
    <source>
        <dbReference type="ARBA" id="ARBA00022723"/>
    </source>
</evidence>
<proteinExistence type="predicted"/>
<feature type="compositionally biased region" description="Polar residues" evidence="8">
    <location>
        <begin position="253"/>
        <end position="262"/>
    </location>
</feature>
<dbReference type="GO" id="GO:0045892">
    <property type="term" value="P:negative regulation of DNA-templated transcription"/>
    <property type="evidence" value="ECO:0007669"/>
    <property type="project" value="TreeGrafter"/>
</dbReference>
<evidence type="ECO:0000313" key="11">
    <source>
        <dbReference type="EMBL" id="CAG6473852.1"/>
    </source>
</evidence>
<evidence type="ECO:0000256" key="5">
    <source>
        <dbReference type="ARBA" id="ARBA00023125"/>
    </source>
</evidence>
<feature type="region of interest" description="Disordered" evidence="8">
    <location>
        <begin position="253"/>
        <end position="288"/>
    </location>
</feature>
<dbReference type="GO" id="GO:0035102">
    <property type="term" value="C:PRC1 complex"/>
    <property type="evidence" value="ECO:0007669"/>
    <property type="project" value="TreeGrafter"/>
</dbReference>
<dbReference type="EMBL" id="HBUE01073710">
    <property type="protein sequence ID" value="CAG6473852.1"/>
    <property type="molecule type" value="Transcribed_RNA"/>
</dbReference>
<dbReference type="InterPro" id="IPR050548">
    <property type="entry name" value="PcG_chromatin_remod_factors"/>
</dbReference>
<dbReference type="InterPro" id="IPR001660">
    <property type="entry name" value="SAM"/>
</dbReference>
<keyword evidence="6" id="KW-0539">Nucleus</keyword>
<feature type="compositionally biased region" description="Low complexity" evidence="8">
    <location>
        <begin position="63"/>
        <end position="124"/>
    </location>
</feature>
<evidence type="ECO:0000256" key="4">
    <source>
        <dbReference type="ARBA" id="ARBA00022833"/>
    </source>
</evidence>
<dbReference type="GO" id="GO:0003682">
    <property type="term" value="F:chromatin binding"/>
    <property type="evidence" value="ECO:0007669"/>
    <property type="project" value="TreeGrafter"/>
</dbReference>